<evidence type="ECO:0000313" key="3">
    <source>
        <dbReference type="EMBL" id="KXI29098.1"/>
    </source>
</evidence>
<dbReference type="RefSeq" id="WP_068376135.1">
    <property type="nucleotide sequence ID" value="NZ_LSNE01000005.1"/>
</dbReference>
<dbReference type="InterPro" id="IPR006905">
    <property type="entry name" value="Flavin_halogenase"/>
</dbReference>
<dbReference type="PANTHER" id="PTHR43747:SF4">
    <property type="entry name" value="FLAVIN-DEPENDENT TRYPTOPHAN HALOGENASE"/>
    <property type="match status" value="1"/>
</dbReference>
<dbReference type="InterPro" id="IPR036188">
    <property type="entry name" value="FAD/NAD-bd_sf"/>
</dbReference>
<keyword evidence="2" id="KW-0274">FAD</keyword>
<dbReference type="PANTHER" id="PTHR43747">
    <property type="entry name" value="FAD-BINDING PROTEIN"/>
    <property type="match status" value="1"/>
</dbReference>
<organism evidence="3 4">
    <name type="scientific">Paraglaciecola hydrolytica</name>
    <dbReference type="NCBI Taxonomy" id="1799789"/>
    <lineage>
        <taxon>Bacteria</taxon>
        <taxon>Pseudomonadati</taxon>
        <taxon>Pseudomonadota</taxon>
        <taxon>Gammaproteobacteria</taxon>
        <taxon>Alteromonadales</taxon>
        <taxon>Alteromonadaceae</taxon>
        <taxon>Paraglaciecola</taxon>
    </lineage>
</organism>
<feature type="binding site" evidence="2">
    <location>
        <begin position="14"/>
        <end position="17"/>
    </location>
    <ligand>
        <name>FAD</name>
        <dbReference type="ChEBI" id="CHEBI:57692"/>
    </ligand>
</feature>
<dbReference type="InterPro" id="IPR050816">
    <property type="entry name" value="Flavin-dep_Halogenase_NPB"/>
</dbReference>
<dbReference type="Proteomes" id="UP000070299">
    <property type="component" value="Unassembled WGS sequence"/>
</dbReference>
<dbReference type="STRING" id="1799789.AX660_13125"/>
<evidence type="ECO:0000256" key="1">
    <source>
        <dbReference type="PIRSR" id="PIRSR011396-1"/>
    </source>
</evidence>
<dbReference type="SUPFAM" id="SSF51905">
    <property type="entry name" value="FAD/NAD(P)-binding domain"/>
    <property type="match status" value="1"/>
</dbReference>
<evidence type="ECO:0008006" key="5">
    <source>
        <dbReference type="Google" id="ProtNLM"/>
    </source>
</evidence>
<dbReference type="EMBL" id="LSNE01000005">
    <property type="protein sequence ID" value="KXI29098.1"/>
    <property type="molecule type" value="Genomic_DNA"/>
</dbReference>
<keyword evidence="2" id="KW-0547">Nucleotide-binding</keyword>
<protein>
    <recommendedName>
        <fullName evidence="5">Tryptophan halogenase</fullName>
    </recommendedName>
</protein>
<dbReference type="GO" id="GO:0004497">
    <property type="term" value="F:monooxygenase activity"/>
    <property type="evidence" value="ECO:0007669"/>
    <property type="project" value="InterPro"/>
</dbReference>
<proteinExistence type="predicted"/>
<feature type="binding site" evidence="2">
    <location>
        <position position="357"/>
    </location>
    <ligand>
        <name>FAD</name>
        <dbReference type="ChEBI" id="CHEBI:57692"/>
    </ligand>
</feature>
<dbReference type="Gene3D" id="3.50.50.60">
    <property type="entry name" value="FAD/NAD(P)-binding domain"/>
    <property type="match status" value="1"/>
</dbReference>
<keyword evidence="2" id="KW-0285">Flavoprotein</keyword>
<accession>A0A136A1H3</accession>
<sequence>MQSANIEHIVIVGGGTAGWMTAAALANRLPQKLCRITLVESDVIGTVGVGESTIPHIRQFNQTLGIDEATFIKKTHATVKLGIKFNDWGNIGDSYFHPFGEHGEITQGIDFHQYWLKARSLGETYGLEQYSIAAMAGFAGKFPLSTSNKPTVFADYTYSYHIDASAYAAFLSDYAQQRGVQRIEGKVVKVNQHLNDFVQSITLESGQTIEGDLFIDCSGFKALLIDGTLNTPYLDWSQWLPTDSAVAAPCEHAPGDHSSSKGKIALQPYTQATARVSGWQWQIPLQHRIGNGHVFTSAFLSDQHATDILMNSLPGKALANPKILRFKAGRRQYSWQKNVVAIGLSSGFLEPLESTSIYLIQLGVSKLLELFPDKAFRQAEMNEYNRSICQQYELIRNFIILHFHVTKRNDSPFWDYCRNMAIPDELQHLLTLFAESGRTDLAQFGVWPAVCIGQNIIPQHYDARLDNIDAEQIKQLMANHRHKIQSMLATFPQADDYIQELLTRGTR</sequence>
<feature type="binding site" evidence="2">
    <location>
        <position position="353"/>
    </location>
    <ligand>
        <name>L-tryptophan</name>
        <dbReference type="ChEBI" id="CHEBI:57912"/>
    </ligand>
</feature>
<dbReference type="Pfam" id="PF04820">
    <property type="entry name" value="Trp_halogenase"/>
    <property type="match status" value="1"/>
</dbReference>
<dbReference type="OrthoDB" id="6376433at2"/>
<name>A0A136A1H3_9ALTE</name>
<keyword evidence="4" id="KW-1185">Reference proteome</keyword>
<comment type="caution">
    <text evidence="3">The sequence shown here is derived from an EMBL/GenBank/DDBJ whole genome shotgun (WGS) entry which is preliminary data.</text>
</comment>
<evidence type="ECO:0000313" key="4">
    <source>
        <dbReference type="Proteomes" id="UP000070299"/>
    </source>
</evidence>
<dbReference type="InterPro" id="IPR033856">
    <property type="entry name" value="Trp_halogen"/>
</dbReference>
<feature type="active site" evidence="1">
    <location>
        <position position="80"/>
    </location>
</feature>
<dbReference type="PIRSF" id="PIRSF011396">
    <property type="entry name" value="Trp_halogenase"/>
    <property type="match status" value="1"/>
</dbReference>
<feature type="binding site" evidence="2">
    <location>
        <position position="80"/>
    </location>
    <ligand>
        <name>7-chloro-L-tryptophan</name>
        <dbReference type="ChEBI" id="CHEBI:58713"/>
    </ligand>
</feature>
<feature type="binding site" evidence="2">
    <location>
        <position position="344"/>
    </location>
    <ligand>
        <name>FAD</name>
        <dbReference type="ChEBI" id="CHEBI:57692"/>
    </ligand>
</feature>
<feature type="binding site" evidence="2">
    <location>
        <position position="187"/>
    </location>
    <ligand>
        <name>FAD</name>
        <dbReference type="ChEBI" id="CHEBI:57692"/>
    </ligand>
</feature>
<dbReference type="AlphaFoldDB" id="A0A136A1H3"/>
<dbReference type="GO" id="GO:0000166">
    <property type="term" value="F:nucleotide binding"/>
    <property type="evidence" value="ECO:0007669"/>
    <property type="project" value="UniProtKB-KW"/>
</dbReference>
<evidence type="ECO:0000256" key="2">
    <source>
        <dbReference type="PIRSR" id="PIRSR011396-2"/>
    </source>
</evidence>
<reference evidence="4" key="1">
    <citation type="submission" date="2016-02" db="EMBL/GenBank/DDBJ databases">
        <authorList>
            <person name="Schultz-Johansen M."/>
            <person name="Glaring M.A."/>
            <person name="Bech P.K."/>
            <person name="Stougaard P."/>
        </authorList>
    </citation>
    <scope>NUCLEOTIDE SEQUENCE [LARGE SCALE GENOMIC DNA]</scope>
    <source>
        <strain evidence="4">S66</strain>
    </source>
</reference>
<gene>
    <name evidence="3" type="ORF">AX660_13125</name>
</gene>